<feature type="domain" description="FCP1 homology" evidence="1">
    <location>
        <begin position="17"/>
        <end position="61"/>
    </location>
</feature>
<reference evidence="2" key="2">
    <citation type="submission" date="2004-02" db="EMBL/GenBank/DDBJ databases">
        <authorList>
            <consortium name="Genoscope"/>
            <consortium name="Whitehead Institute Centre for Genome Research"/>
        </authorList>
    </citation>
    <scope>NUCLEOTIDE SEQUENCE</scope>
</reference>
<proteinExistence type="predicted"/>
<dbReference type="InterPro" id="IPR023214">
    <property type="entry name" value="HAD_sf"/>
</dbReference>
<gene>
    <name evidence="2" type="ORF">GSTENG00000083001</name>
</gene>
<dbReference type="OrthoDB" id="277011at2759"/>
<dbReference type="Gene3D" id="3.40.50.1000">
    <property type="entry name" value="HAD superfamily/HAD-like"/>
    <property type="match status" value="1"/>
</dbReference>
<feature type="non-terminal residue" evidence="2">
    <location>
        <position position="127"/>
    </location>
</feature>
<dbReference type="SUPFAM" id="SSF56784">
    <property type="entry name" value="HAD-like"/>
    <property type="match status" value="1"/>
</dbReference>
<evidence type="ECO:0000259" key="1">
    <source>
        <dbReference type="Pfam" id="PF03031"/>
    </source>
</evidence>
<dbReference type="KEGG" id="tng:GSTEN00000083G001"/>
<organism evidence="2">
    <name type="scientific">Tetraodon nigroviridis</name>
    <name type="common">Spotted green pufferfish</name>
    <name type="synonym">Chelonodon nigroviridis</name>
    <dbReference type="NCBI Taxonomy" id="99883"/>
    <lineage>
        <taxon>Eukaryota</taxon>
        <taxon>Metazoa</taxon>
        <taxon>Chordata</taxon>
        <taxon>Craniata</taxon>
        <taxon>Vertebrata</taxon>
        <taxon>Euteleostomi</taxon>
        <taxon>Actinopterygii</taxon>
        <taxon>Neopterygii</taxon>
        <taxon>Teleostei</taxon>
        <taxon>Neoteleostei</taxon>
        <taxon>Acanthomorphata</taxon>
        <taxon>Eupercaria</taxon>
        <taxon>Tetraodontiformes</taxon>
        <taxon>Tetradontoidea</taxon>
        <taxon>Tetraodontidae</taxon>
        <taxon>Tetraodon</taxon>
    </lineage>
</organism>
<dbReference type="InterPro" id="IPR004274">
    <property type="entry name" value="FCP1_dom"/>
</dbReference>
<dbReference type="InterPro" id="IPR036412">
    <property type="entry name" value="HAD-like_sf"/>
</dbReference>
<accession>Q4TI87</accession>
<comment type="caution">
    <text evidence="2">The sequence shown here is derived from an EMBL/GenBank/DDBJ whole genome shotgun (WGS) entry which is preliminary data.</text>
</comment>
<name>Q4TI87_TETNG</name>
<sequence>WKEGKSCATNGVFFLNRHRLYQEDCICVLGHYVKDLSILGRDLAKLVVLDNMPHTYPYHVRTCEENLSRVCSGGYSGGAEEEEGSLPPAAVGGLTRPPGFQAWKAERTLDSPGLLLPSLQAGFHQVT</sequence>
<dbReference type="EMBL" id="CAAE01002330">
    <property type="protein sequence ID" value="CAF87395.1"/>
    <property type="molecule type" value="Genomic_DNA"/>
</dbReference>
<evidence type="ECO:0000313" key="2">
    <source>
        <dbReference type="EMBL" id="CAF87395.1"/>
    </source>
</evidence>
<reference evidence="2" key="1">
    <citation type="journal article" date="2004" name="Nature">
        <title>Genome duplication in the teleost fish Tetraodon nigroviridis reveals the early vertebrate proto-karyotype.</title>
        <authorList>
            <person name="Jaillon O."/>
            <person name="Aury J.-M."/>
            <person name="Brunet F."/>
            <person name="Petit J.-L."/>
            <person name="Stange-Thomann N."/>
            <person name="Mauceli E."/>
            <person name="Bouneau L."/>
            <person name="Fischer C."/>
            <person name="Ozouf-Costaz C."/>
            <person name="Bernot A."/>
            <person name="Nicaud S."/>
            <person name="Jaffe D."/>
            <person name="Fisher S."/>
            <person name="Lutfalla G."/>
            <person name="Dossat C."/>
            <person name="Segurens B."/>
            <person name="Dasilva C."/>
            <person name="Salanoubat M."/>
            <person name="Levy M."/>
            <person name="Boudet N."/>
            <person name="Castellano S."/>
            <person name="Anthouard V."/>
            <person name="Jubin C."/>
            <person name="Castelli V."/>
            <person name="Katinka M."/>
            <person name="Vacherie B."/>
            <person name="Biemont C."/>
            <person name="Skalli Z."/>
            <person name="Cattolico L."/>
            <person name="Poulain J."/>
            <person name="De Berardinis V."/>
            <person name="Cruaud C."/>
            <person name="Duprat S."/>
            <person name="Brottier P."/>
            <person name="Coutanceau J.-P."/>
            <person name="Gouzy J."/>
            <person name="Parra G."/>
            <person name="Lardier G."/>
            <person name="Chapple C."/>
            <person name="McKernan K.J."/>
            <person name="McEwan P."/>
            <person name="Bosak S."/>
            <person name="Kellis M."/>
            <person name="Volff J.-N."/>
            <person name="Guigo R."/>
            <person name="Zody M.C."/>
            <person name="Mesirov J."/>
            <person name="Lindblad-Toh K."/>
            <person name="Birren B."/>
            <person name="Nusbaum C."/>
            <person name="Kahn D."/>
            <person name="Robinson-Rechavi M."/>
            <person name="Laudet V."/>
            <person name="Schachter V."/>
            <person name="Quetier F."/>
            <person name="Saurin W."/>
            <person name="Scarpelli C."/>
            <person name="Wincker P."/>
            <person name="Lander E.S."/>
            <person name="Weissenbach J."/>
            <person name="Roest Crollius H."/>
        </authorList>
    </citation>
    <scope>NUCLEOTIDE SEQUENCE [LARGE SCALE GENOMIC DNA]</scope>
</reference>
<dbReference type="AlphaFoldDB" id="Q4TI87"/>
<protein>
    <submittedName>
        <fullName evidence="2">(spotted green pufferfish) hypothetical protein</fullName>
    </submittedName>
</protein>
<dbReference type="Pfam" id="PF03031">
    <property type="entry name" value="NIF"/>
    <property type="match status" value="1"/>
</dbReference>